<dbReference type="InterPro" id="IPR003736">
    <property type="entry name" value="PAAI_dom"/>
</dbReference>
<dbReference type="Gene3D" id="3.10.129.10">
    <property type="entry name" value="Hotdog Thioesterase"/>
    <property type="match status" value="1"/>
</dbReference>
<evidence type="ECO:0000256" key="1">
    <source>
        <dbReference type="ARBA" id="ARBA00008324"/>
    </source>
</evidence>
<dbReference type="OrthoDB" id="46529at2759"/>
<dbReference type="GO" id="GO:0047617">
    <property type="term" value="F:fatty acyl-CoA hydrolase activity"/>
    <property type="evidence" value="ECO:0007669"/>
    <property type="project" value="InterPro"/>
</dbReference>
<dbReference type="InterPro" id="IPR039298">
    <property type="entry name" value="ACOT13"/>
</dbReference>
<sequence>MAGLELAKKLLAVRIKGGGFDRLLHKVRITEAGGGSLVAEMRVEEEDCAPQKRFMHGAMSTLLVDSLSGIALMTAEHVQLQNAGVSLNINMTYMKAAQVGQDVLIKARTDKVGSKVAFLSVEILSKATDELLAKGSHVKFIGQAVLPKA</sequence>
<dbReference type="NCBIfam" id="TIGR00369">
    <property type="entry name" value="unchar_dom_1"/>
    <property type="match status" value="1"/>
</dbReference>
<dbReference type="STRING" id="158441.A0A226F4F1"/>
<protein>
    <submittedName>
        <fullName evidence="4">Acyl-coenzyme A thioesterase 13</fullName>
    </submittedName>
</protein>
<keyword evidence="2" id="KW-0378">Hydrolase</keyword>
<evidence type="ECO:0000313" key="4">
    <source>
        <dbReference type="EMBL" id="OXA64672.1"/>
    </source>
</evidence>
<dbReference type="EMBL" id="LNIX01000001">
    <property type="protein sequence ID" value="OXA64672.1"/>
    <property type="molecule type" value="Genomic_DNA"/>
</dbReference>
<name>A0A226F4F1_FOLCA</name>
<dbReference type="InterPro" id="IPR006683">
    <property type="entry name" value="Thioestr_dom"/>
</dbReference>
<dbReference type="OMA" id="KQIMRAM"/>
<evidence type="ECO:0000313" key="5">
    <source>
        <dbReference type="Proteomes" id="UP000198287"/>
    </source>
</evidence>
<proteinExistence type="inferred from homology"/>
<comment type="caution">
    <text evidence="4">The sequence shown here is derived from an EMBL/GenBank/DDBJ whole genome shotgun (WGS) entry which is preliminary data.</text>
</comment>
<dbReference type="PANTHER" id="PTHR21660:SF1">
    <property type="entry name" value="ACYL-COENZYME A THIOESTERASE 13"/>
    <property type="match status" value="1"/>
</dbReference>
<dbReference type="InterPro" id="IPR029069">
    <property type="entry name" value="HotDog_dom_sf"/>
</dbReference>
<evidence type="ECO:0000256" key="2">
    <source>
        <dbReference type="ARBA" id="ARBA00022801"/>
    </source>
</evidence>
<dbReference type="PANTHER" id="PTHR21660">
    <property type="entry name" value="THIOESTERASE SUPERFAMILY MEMBER-RELATED"/>
    <property type="match status" value="1"/>
</dbReference>
<evidence type="ECO:0000259" key="3">
    <source>
        <dbReference type="Pfam" id="PF03061"/>
    </source>
</evidence>
<organism evidence="4 5">
    <name type="scientific">Folsomia candida</name>
    <name type="common">Springtail</name>
    <dbReference type="NCBI Taxonomy" id="158441"/>
    <lineage>
        <taxon>Eukaryota</taxon>
        <taxon>Metazoa</taxon>
        <taxon>Ecdysozoa</taxon>
        <taxon>Arthropoda</taxon>
        <taxon>Hexapoda</taxon>
        <taxon>Collembola</taxon>
        <taxon>Entomobryomorpha</taxon>
        <taxon>Isotomoidea</taxon>
        <taxon>Isotomidae</taxon>
        <taxon>Proisotominae</taxon>
        <taxon>Folsomia</taxon>
    </lineage>
</organism>
<feature type="domain" description="Thioesterase" evidence="3">
    <location>
        <begin position="54"/>
        <end position="127"/>
    </location>
</feature>
<dbReference type="Pfam" id="PF03061">
    <property type="entry name" value="4HBT"/>
    <property type="match status" value="1"/>
</dbReference>
<reference evidence="4 5" key="1">
    <citation type="submission" date="2015-12" db="EMBL/GenBank/DDBJ databases">
        <title>The genome of Folsomia candida.</title>
        <authorList>
            <person name="Faddeeva A."/>
            <person name="Derks M.F."/>
            <person name="Anvar Y."/>
            <person name="Smit S."/>
            <person name="Van Straalen N."/>
            <person name="Roelofs D."/>
        </authorList>
    </citation>
    <scope>NUCLEOTIDE SEQUENCE [LARGE SCALE GENOMIC DNA]</scope>
    <source>
        <strain evidence="4 5">VU population</strain>
        <tissue evidence="4">Whole body</tissue>
    </source>
</reference>
<dbReference type="CDD" id="cd03443">
    <property type="entry name" value="PaaI_thioesterase"/>
    <property type="match status" value="1"/>
</dbReference>
<keyword evidence="5" id="KW-1185">Reference proteome</keyword>
<dbReference type="SUPFAM" id="SSF54637">
    <property type="entry name" value="Thioesterase/thiol ester dehydrase-isomerase"/>
    <property type="match status" value="1"/>
</dbReference>
<accession>A0A226F4F1</accession>
<comment type="similarity">
    <text evidence="1">Belongs to the thioesterase PaaI family.</text>
</comment>
<dbReference type="Proteomes" id="UP000198287">
    <property type="component" value="Unassembled WGS sequence"/>
</dbReference>
<dbReference type="AlphaFoldDB" id="A0A226F4F1"/>
<gene>
    <name evidence="4" type="ORF">Fcan01_01745</name>
</gene>